<dbReference type="EMBL" id="JBHRVV010000001">
    <property type="protein sequence ID" value="MFC3461056.1"/>
    <property type="molecule type" value="Genomic_DNA"/>
</dbReference>
<dbReference type="Proteomes" id="UP001595665">
    <property type="component" value="Unassembled WGS sequence"/>
</dbReference>
<organism evidence="1 2">
    <name type="scientific">Massilia haematophila</name>
    <dbReference type="NCBI Taxonomy" id="457923"/>
    <lineage>
        <taxon>Bacteria</taxon>
        <taxon>Pseudomonadati</taxon>
        <taxon>Pseudomonadota</taxon>
        <taxon>Betaproteobacteria</taxon>
        <taxon>Burkholderiales</taxon>
        <taxon>Oxalobacteraceae</taxon>
        <taxon>Telluria group</taxon>
        <taxon>Massilia</taxon>
    </lineage>
</organism>
<evidence type="ECO:0000313" key="1">
    <source>
        <dbReference type="EMBL" id="MFC3461056.1"/>
    </source>
</evidence>
<keyword evidence="2" id="KW-1185">Reference proteome</keyword>
<comment type="caution">
    <text evidence="1">The sequence shown here is derived from an EMBL/GenBank/DDBJ whole genome shotgun (WGS) entry which is preliminary data.</text>
</comment>
<accession>A0ABV7PU31</accession>
<dbReference type="Pfam" id="PF13997">
    <property type="entry name" value="YqjK"/>
    <property type="match status" value="1"/>
</dbReference>
<dbReference type="RefSeq" id="WP_312548356.1">
    <property type="nucleotide sequence ID" value="NZ_JBHRVV010000001.1"/>
</dbReference>
<sequence>MNSEKTPLAVRREHLVAQCAQQRGDMADQLNLLKAPVEHIGGVGAFLLEHRKTFLAGAGVALGLLIARPKRTLALAAGGVSVWKMAQNVLPTVLPSLMPVVQRVLPILRERISGRYQ</sequence>
<evidence type="ECO:0000313" key="2">
    <source>
        <dbReference type="Proteomes" id="UP001595665"/>
    </source>
</evidence>
<name>A0ABV7PU31_9BURK</name>
<proteinExistence type="predicted"/>
<gene>
    <name evidence="1" type="ORF">ACFOPH_22885</name>
</gene>
<protein>
    <submittedName>
        <fullName evidence="1">YqjK family protein</fullName>
    </submittedName>
</protein>
<reference evidence="2" key="1">
    <citation type="journal article" date="2019" name="Int. J. Syst. Evol. Microbiol.">
        <title>The Global Catalogue of Microorganisms (GCM) 10K type strain sequencing project: providing services to taxonomists for standard genome sequencing and annotation.</title>
        <authorList>
            <consortium name="The Broad Institute Genomics Platform"/>
            <consortium name="The Broad Institute Genome Sequencing Center for Infectious Disease"/>
            <person name="Wu L."/>
            <person name="Ma J."/>
        </authorList>
    </citation>
    <scope>NUCLEOTIDE SEQUENCE [LARGE SCALE GENOMIC DNA]</scope>
    <source>
        <strain evidence="2">CCM 7480</strain>
    </source>
</reference>
<dbReference type="InterPro" id="IPR025612">
    <property type="entry name" value="YqjK"/>
</dbReference>